<gene>
    <name evidence="2" type="ORF">QYT958_LOCUS40794</name>
</gene>
<feature type="non-terminal residue" evidence="2">
    <location>
        <position position="1"/>
    </location>
</feature>
<organism evidence="2 3">
    <name type="scientific">Rotaria socialis</name>
    <dbReference type="NCBI Taxonomy" id="392032"/>
    <lineage>
        <taxon>Eukaryota</taxon>
        <taxon>Metazoa</taxon>
        <taxon>Spiralia</taxon>
        <taxon>Gnathifera</taxon>
        <taxon>Rotifera</taxon>
        <taxon>Eurotatoria</taxon>
        <taxon>Bdelloidea</taxon>
        <taxon>Philodinida</taxon>
        <taxon>Philodinidae</taxon>
        <taxon>Rotaria</taxon>
    </lineage>
</organism>
<name>A0A822C2V2_9BILA</name>
<evidence type="ECO:0000313" key="3">
    <source>
        <dbReference type="Proteomes" id="UP000663848"/>
    </source>
</evidence>
<dbReference type="Proteomes" id="UP000663848">
    <property type="component" value="Unassembled WGS sequence"/>
</dbReference>
<dbReference type="EMBL" id="CAJOBR010043799">
    <property type="protein sequence ID" value="CAF5032974.1"/>
    <property type="molecule type" value="Genomic_DNA"/>
</dbReference>
<accession>A0A822C2V2</accession>
<feature type="region of interest" description="Disordered" evidence="1">
    <location>
        <begin position="1"/>
        <end position="83"/>
    </location>
</feature>
<feature type="compositionally biased region" description="Polar residues" evidence="1">
    <location>
        <begin position="1"/>
        <end position="39"/>
    </location>
</feature>
<feature type="non-terminal residue" evidence="2">
    <location>
        <position position="103"/>
    </location>
</feature>
<reference evidence="2" key="1">
    <citation type="submission" date="2021-02" db="EMBL/GenBank/DDBJ databases">
        <authorList>
            <person name="Nowell W R."/>
        </authorList>
    </citation>
    <scope>NUCLEOTIDE SEQUENCE</scope>
</reference>
<evidence type="ECO:0000313" key="2">
    <source>
        <dbReference type="EMBL" id="CAF5032974.1"/>
    </source>
</evidence>
<protein>
    <submittedName>
        <fullName evidence="2">Uncharacterized protein</fullName>
    </submittedName>
</protein>
<comment type="caution">
    <text evidence="2">The sequence shown here is derived from an EMBL/GenBank/DDBJ whole genome shotgun (WGS) entry which is preliminary data.</text>
</comment>
<dbReference type="AlphaFoldDB" id="A0A822C2V2"/>
<feature type="compositionally biased region" description="Polar residues" evidence="1">
    <location>
        <begin position="52"/>
        <end position="83"/>
    </location>
</feature>
<sequence>RPLLTEQTISPISAAKSNGILNSSSPKNVSISPQLISPNSQPPPVPTKPNFRPSNAPITPVNDDNQTPTTKNSSSFPRIIQPQNGFDIDDVNITRYNGFILVL</sequence>
<proteinExistence type="predicted"/>
<evidence type="ECO:0000256" key="1">
    <source>
        <dbReference type="SAM" id="MobiDB-lite"/>
    </source>
</evidence>